<dbReference type="GO" id="GO:0003841">
    <property type="term" value="F:1-acylglycerol-3-phosphate O-acyltransferase activity"/>
    <property type="evidence" value="ECO:0007669"/>
    <property type="project" value="TreeGrafter"/>
</dbReference>
<evidence type="ECO:0000313" key="5">
    <source>
        <dbReference type="EMBL" id="EID53120.1"/>
    </source>
</evidence>
<keyword evidence="3" id="KW-0472">Membrane</keyword>
<feature type="transmembrane region" description="Helical" evidence="3">
    <location>
        <begin position="29"/>
        <end position="50"/>
    </location>
</feature>
<dbReference type="eggNOG" id="COG0204">
    <property type="taxonomic scope" value="Bacteria"/>
</dbReference>
<feature type="domain" description="Phospholipid/glycerol acyltransferase" evidence="4">
    <location>
        <begin position="62"/>
        <end position="180"/>
    </location>
</feature>
<dbReference type="EMBL" id="JH636049">
    <property type="protein sequence ID" value="EID53120.1"/>
    <property type="molecule type" value="Genomic_DNA"/>
</dbReference>
<accession>I0UZ17</accession>
<sequence>MSTAGPGERRRRPHPLTLIRRFPRRDRGFWFGLAIEVIAPLLALATRWRLEGHHNVPRRGGVLVAANHLSFADPIAVTLFTLAAGRVPRFFAKAELWETPVVRRVMASGRHIPVHRGKASALHAFRDGVASVRAGECVVVFPEGGFTDRADGWPTRGKTGLARMALTTGTPVVPVACWGTHELLPVTSKLPRVRPRPTLHVVAGPAVELSDLLSERPSASELREATERIMAAITSLLADVRGRTPPAEAVGA</sequence>
<dbReference type="SMART" id="SM00563">
    <property type="entry name" value="PlsC"/>
    <property type="match status" value="1"/>
</dbReference>
<dbReference type="AlphaFoldDB" id="I0UZ17"/>
<proteinExistence type="predicted"/>
<keyword evidence="2 5" id="KW-0012">Acyltransferase</keyword>
<evidence type="ECO:0000256" key="1">
    <source>
        <dbReference type="ARBA" id="ARBA00022679"/>
    </source>
</evidence>
<dbReference type="PANTHER" id="PTHR10434">
    <property type="entry name" value="1-ACYL-SN-GLYCEROL-3-PHOSPHATE ACYLTRANSFERASE"/>
    <property type="match status" value="1"/>
</dbReference>
<dbReference type="HOGENOM" id="CLU_027938_4_1_11"/>
<keyword evidence="3" id="KW-0812">Transmembrane</keyword>
<dbReference type="SUPFAM" id="SSF69593">
    <property type="entry name" value="Glycerol-3-phosphate (1)-acyltransferase"/>
    <property type="match status" value="1"/>
</dbReference>
<dbReference type="GO" id="GO:0006654">
    <property type="term" value="P:phosphatidic acid biosynthetic process"/>
    <property type="evidence" value="ECO:0007669"/>
    <property type="project" value="TreeGrafter"/>
</dbReference>
<name>I0UZ17_9PSEU</name>
<protein>
    <submittedName>
        <fullName evidence="5">1-acyl-sn-glycerol-3-phosphate acyltransferase</fullName>
    </submittedName>
</protein>
<dbReference type="CDD" id="cd07989">
    <property type="entry name" value="LPLAT_AGPAT-like"/>
    <property type="match status" value="1"/>
</dbReference>
<dbReference type="GO" id="GO:0005886">
    <property type="term" value="C:plasma membrane"/>
    <property type="evidence" value="ECO:0007669"/>
    <property type="project" value="TreeGrafter"/>
</dbReference>
<evidence type="ECO:0000256" key="3">
    <source>
        <dbReference type="SAM" id="Phobius"/>
    </source>
</evidence>
<keyword evidence="6" id="KW-1185">Reference proteome</keyword>
<dbReference type="InterPro" id="IPR002123">
    <property type="entry name" value="Plipid/glycerol_acylTrfase"/>
</dbReference>
<reference evidence="5 6" key="1">
    <citation type="submission" date="2012-01" db="EMBL/GenBank/DDBJ databases">
        <title>Improved High-Quality Draft sequence of Saccharomonospora xinjiangensis XJ-54.</title>
        <authorList>
            <consortium name="US DOE Joint Genome Institute"/>
            <person name="Lucas S."/>
            <person name="Han J."/>
            <person name="Lapidus A."/>
            <person name="Cheng J.-F."/>
            <person name="Goodwin L."/>
            <person name="Pitluck S."/>
            <person name="Peters L."/>
            <person name="Mikhailova N."/>
            <person name="Teshima H."/>
            <person name="Detter J.C."/>
            <person name="Han C."/>
            <person name="Tapia R."/>
            <person name="Land M."/>
            <person name="Hauser L."/>
            <person name="Kyrpides N."/>
            <person name="Ivanova N."/>
            <person name="Pagani I."/>
            <person name="Brambilla E.-M."/>
            <person name="Klenk H.-P."/>
            <person name="Woyke T."/>
        </authorList>
    </citation>
    <scope>NUCLEOTIDE SEQUENCE [LARGE SCALE GENOMIC DNA]</scope>
    <source>
        <strain evidence="5 6">XJ-54</strain>
    </source>
</reference>
<keyword evidence="3" id="KW-1133">Transmembrane helix</keyword>
<evidence type="ECO:0000256" key="2">
    <source>
        <dbReference type="ARBA" id="ARBA00023315"/>
    </source>
</evidence>
<dbReference type="STRING" id="882086.SacxiDRAFT_0855"/>
<evidence type="ECO:0000259" key="4">
    <source>
        <dbReference type="SMART" id="SM00563"/>
    </source>
</evidence>
<evidence type="ECO:0000313" key="6">
    <source>
        <dbReference type="Proteomes" id="UP000004691"/>
    </source>
</evidence>
<dbReference type="Proteomes" id="UP000004691">
    <property type="component" value="Unassembled WGS sequence"/>
</dbReference>
<keyword evidence="1 5" id="KW-0808">Transferase</keyword>
<dbReference type="PANTHER" id="PTHR10434:SF55">
    <property type="entry name" value="POSSIBLE ACYLTRANSFERASE"/>
    <property type="match status" value="1"/>
</dbReference>
<organism evidence="5 6">
    <name type="scientific">Saccharomonospora xinjiangensis XJ-54</name>
    <dbReference type="NCBI Taxonomy" id="882086"/>
    <lineage>
        <taxon>Bacteria</taxon>
        <taxon>Bacillati</taxon>
        <taxon>Actinomycetota</taxon>
        <taxon>Actinomycetes</taxon>
        <taxon>Pseudonocardiales</taxon>
        <taxon>Pseudonocardiaceae</taxon>
        <taxon>Saccharomonospora</taxon>
    </lineage>
</organism>
<gene>
    <name evidence="5" type="ORF">SacxiDRAFT_0855</name>
</gene>
<dbReference type="Pfam" id="PF01553">
    <property type="entry name" value="Acyltransferase"/>
    <property type="match status" value="1"/>
</dbReference>